<sequence>MMSSLIPDKALELLWSSLCHEKLNPQCRTVMMVSEAMKRVSSELFASLPCIDKRYESFKIHHNEASAHETKGLEACNKCGRILRSAHFRQQHVSSHILENNFPMLEKAGPSSTVTTASCPRK</sequence>
<gene>
    <name evidence="1" type="ORF">QAD02_020443</name>
</gene>
<accession>A0ACC2PMI6</accession>
<evidence type="ECO:0000313" key="1">
    <source>
        <dbReference type="EMBL" id="KAJ8684650.1"/>
    </source>
</evidence>
<name>A0ACC2PMI6_9HYME</name>
<proteinExistence type="predicted"/>
<dbReference type="EMBL" id="CM056741">
    <property type="protein sequence ID" value="KAJ8684650.1"/>
    <property type="molecule type" value="Genomic_DNA"/>
</dbReference>
<evidence type="ECO:0000313" key="2">
    <source>
        <dbReference type="Proteomes" id="UP001239111"/>
    </source>
</evidence>
<comment type="caution">
    <text evidence="1">The sequence shown here is derived from an EMBL/GenBank/DDBJ whole genome shotgun (WGS) entry which is preliminary data.</text>
</comment>
<reference evidence="1" key="1">
    <citation type="submission" date="2023-04" db="EMBL/GenBank/DDBJ databases">
        <title>A chromosome-level genome assembly of the parasitoid wasp Eretmocerus hayati.</title>
        <authorList>
            <person name="Zhong Y."/>
            <person name="Liu S."/>
            <person name="Liu Y."/>
        </authorList>
    </citation>
    <scope>NUCLEOTIDE SEQUENCE</scope>
    <source>
        <strain evidence="1">ZJU_SS_LIU_2023</strain>
    </source>
</reference>
<organism evidence="1 2">
    <name type="scientific">Eretmocerus hayati</name>
    <dbReference type="NCBI Taxonomy" id="131215"/>
    <lineage>
        <taxon>Eukaryota</taxon>
        <taxon>Metazoa</taxon>
        <taxon>Ecdysozoa</taxon>
        <taxon>Arthropoda</taxon>
        <taxon>Hexapoda</taxon>
        <taxon>Insecta</taxon>
        <taxon>Pterygota</taxon>
        <taxon>Neoptera</taxon>
        <taxon>Endopterygota</taxon>
        <taxon>Hymenoptera</taxon>
        <taxon>Apocrita</taxon>
        <taxon>Proctotrupomorpha</taxon>
        <taxon>Chalcidoidea</taxon>
        <taxon>Aphelinidae</taxon>
        <taxon>Aphelininae</taxon>
        <taxon>Eretmocerus</taxon>
    </lineage>
</organism>
<keyword evidence="2" id="KW-1185">Reference proteome</keyword>
<protein>
    <submittedName>
        <fullName evidence="1">Uncharacterized protein</fullName>
    </submittedName>
</protein>
<dbReference type="Proteomes" id="UP001239111">
    <property type="component" value="Chromosome 1"/>
</dbReference>